<dbReference type="EMBL" id="JBBMEU010000027">
    <property type="protein sequence ID" value="MEQ2422242.1"/>
    <property type="molecule type" value="Genomic_DNA"/>
</dbReference>
<gene>
    <name evidence="2" type="ORF">WMO23_05790</name>
</gene>
<dbReference type="Proteomes" id="UP001433088">
    <property type="component" value="Unassembled WGS sequence"/>
</dbReference>
<reference evidence="2 3" key="1">
    <citation type="submission" date="2024-03" db="EMBL/GenBank/DDBJ databases">
        <title>Human intestinal bacterial collection.</title>
        <authorList>
            <person name="Pauvert C."/>
            <person name="Hitch T.C.A."/>
            <person name="Clavel T."/>
        </authorList>
    </citation>
    <scope>NUCLEOTIDE SEQUENCE [LARGE SCALE GENOMIC DNA]</scope>
    <source>
        <strain evidence="2 3">CLA-AA-H81</strain>
    </source>
</reference>
<feature type="domain" description="Dit-like phage tail protein N-terminal" evidence="1">
    <location>
        <begin position="51"/>
        <end position="175"/>
    </location>
</feature>
<dbReference type="InterPro" id="IPR048494">
    <property type="entry name" value="Dit-like_N"/>
</dbReference>
<comment type="caution">
    <text evidence="2">The sequence shown here is derived from an EMBL/GenBank/DDBJ whole genome shotgun (WGS) entry which is preliminary data.</text>
</comment>
<dbReference type="Pfam" id="PF21821">
    <property type="entry name" value="Dit_like"/>
    <property type="match status" value="1"/>
</dbReference>
<organism evidence="2 3">
    <name type="scientific">Megasphaera intestinihominis</name>
    <dbReference type="NCBI Taxonomy" id="3133159"/>
    <lineage>
        <taxon>Bacteria</taxon>
        <taxon>Bacillati</taxon>
        <taxon>Bacillota</taxon>
        <taxon>Negativicutes</taxon>
        <taxon>Veillonellales</taxon>
        <taxon>Veillonellaceae</taxon>
        <taxon>Megasphaera</taxon>
    </lineage>
</organism>
<evidence type="ECO:0000313" key="3">
    <source>
        <dbReference type="Proteomes" id="UP001433088"/>
    </source>
</evidence>
<proteinExistence type="predicted"/>
<name>A0ABV1CVR4_9FIRM</name>
<accession>A0ABV1CVR4</accession>
<dbReference type="RefSeq" id="WP_349173464.1">
    <property type="nucleotide sequence ID" value="NZ_JBBMEU010000027.1"/>
</dbReference>
<sequence length="269" mass="28486">MAFMSGSNISSIGTSLAGGLAGGSGFMPRSSTGVIPEPTQPAQIGDMLECDVILSRVTTFESEVTQFPVEDGFSISDHCIRKPMKLTLEVLFTPTPVTWFMAVLGGSRHSLNRVMDAIMDIWKKGEPVTIKLVDGIYTDMVMTSAPMPRRSEDGYCYKATLEFQHVRRVTQRTEDISEDGCNADAQGKAGQTGKDGGMAATEEIGTGLQTIDPSTVGNASSDEDIWTQIATGSVDLSQFGAIGVGLEHTAAMATVSIAQSMGGMGAALW</sequence>
<keyword evidence="3" id="KW-1185">Reference proteome</keyword>
<protein>
    <submittedName>
        <fullName evidence="2">Phage baseplate protein</fullName>
    </submittedName>
</protein>
<evidence type="ECO:0000313" key="2">
    <source>
        <dbReference type="EMBL" id="MEQ2422242.1"/>
    </source>
</evidence>
<evidence type="ECO:0000259" key="1">
    <source>
        <dbReference type="Pfam" id="PF21821"/>
    </source>
</evidence>